<evidence type="ECO:0000256" key="8">
    <source>
        <dbReference type="ARBA" id="ARBA00034811"/>
    </source>
</evidence>
<keyword evidence="3" id="KW-0962">Peroxisome biogenesis</keyword>
<evidence type="ECO:0000256" key="5">
    <source>
        <dbReference type="ARBA" id="ARBA00022801"/>
    </source>
</evidence>
<dbReference type="Proteomes" id="UP001605036">
    <property type="component" value="Unassembled WGS sequence"/>
</dbReference>
<protein>
    <recommendedName>
        <fullName evidence="8">Peroxisomal ATPase PEX6</fullName>
    </recommendedName>
    <alternativeName>
        <fullName evidence="9">Peroxin-6</fullName>
    </alternativeName>
</protein>
<evidence type="ECO:0000256" key="10">
    <source>
        <dbReference type="ARBA" id="ARBA00048778"/>
    </source>
</evidence>
<dbReference type="PANTHER" id="PTHR23077">
    <property type="entry name" value="AAA-FAMILY ATPASE"/>
    <property type="match status" value="1"/>
</dbReference>
<dbReference type="GO" id="GO:0016787">
    <property type="term" value="F:hydrolase activity"/>
    <property type="evidence" value="ECO:0007669"/>
    <property type="project" value="UniProtKB-KW"/>
</dbReference>
<keyword evidence="7" id="KW-0472">Membrane</keyword>
<dbReference type="GO" id="GO:0007031">
    <property type="term" value="P:peroxisome organization"/>
    <property type="evidence" value="ECO:0007669"/>
    <property type="project" value="UniProtKB-KW"/>
</dbReference>
<gene>
    <name evidence="13" type="ORF">R1flu_007760</name>
</gene>
<comment type="subcellular location">
    <subcellularLocation>
        <location evidence="1">Membrane</location>
    </subcellularLocation>
</comment>
<comment type="catalytic activity">
    <reaction evidence="10">
        <text>ATP + H2O = ADP + phosphate + H(+)</text>
        <dbReference type="Rhea" id="RHEA:13065"/>
        <dbReference type="ChEBI" id="CHEBI:15377"/>
        <dbReference type="ChEBI" id="CHEBI:15378"/>
        <dbReference type="ChEBI" id="CHEBI:30616"/>
        <dbReference type="ChEBI" id="CHEBI:43474"/>
        <dbReference type="ChEBI" id="CHEBI:456216"/>
    </reaction>
    <physiologicalReaction direction="left-to-right" evidence="10">
        <dbReference type="Rhea" id="RHEA:13066"/>
    </physiologicalReaction>
</comment>
<dbReference type="Gene3D" id="3.40.50.300">
    <property type="entry name" value="P-loop containing nucleotide triphosphate hydrolases"/>
    <property type="match status" value="2"/>
</dbReference>
<feature type="compositionally biased region" description="Basic and acidic residues" evidence="11">
    <location>
        <begin position="216"/>
        <end position="233"/>
    </location>
</feature>
<dbReference type="FunFam" id="3.40.50.300:FF:000109">
    <property type="entry name" value="Peroxisomal biogenesis factor 6"/>
    <property type="match status" value="1"/>
</dbReference>
<evidence type="ECO:0000256" key="2">
    <source>
        <dbReference type="ARBA" id="ARBA00006914"/>
    </source>
</evidence>
<evidence type="ECO:0000256" key="6">
    <source>
        <dbReference type="ARBA" id="ARBA00022840"/>
    </source>
</evidence>
<dbReference type="InterPro" id="IPR027417">
    <property type="entry name" value="P-loop_NTPase"/>
</dbReference>
<reference evidence="13 14" key="1">
    <citation type="submission" date="2024-09" db="EMBL/GenBank/DDBJ databases">
        <title>Chromosome-scale assembly of Riccia fluitans.</title>
        <authorList>
            <person name="Paukszto L."/>
            <person name="Sawicki J."/>
            <person name="Karawczyk K."/>
            <person name="Piernik-Szablinska J."/>
            <person name="Szczecinska M."/>
            <person name="Mazdziarz M."/>
        </authorList>
    </citation>
    <scope>NUCLEOTIDE SEQUENCE [LARGE SCALE GENOMIC DNA]</scope>
    <source>
        <strain evidence="13">Rf_01</strain>
        <tissue evidence="13">Aerial parts of the thallus</tissue>
    </source>
</reference>
<keyword evidence="14" id="KW-1185">Reference proteome</keyword>
<dbReference type="PROSITE" id="PS00674">
    <property type="entry name" value="AAA"/>
    <property type="match status" value="1"/>
</dbReference>
<dbReference type="SUPFAM" id="SSF52540">
    <property type="entry name" value="P-loop containing nucleoside triphosphate hydrolases"/>
    <property type="match status" value="2"/>
</dbReference>
<evidence type="ECO:0000256" key="1">
    <source>
        <dbReference type="ARBA" id="ARBA00004370"/>
    </source>
</evidence>
<dbReference type="EMBL" id="JBHFFA010000003">
    <property type="protein sequence ID" value="KAL2636281.1"/>
    <property type="molecule type" value="Genomic_DNA"/>
</dbReference>
<organism evidence="13 14">
    <name type="scientific">Riccia fluitans</name>
    <dbReference type="NCBI Taxonomy" id="41844"/>
    <lineage>
        <taxon>Eukaryota</taxon>
        <taxon>Viridiplantae</taxon>
        <taxon>Streptophyta</taxon>
        <taxon>Embryophyta</taxon>
        <taxon>Marchantiophyta</taxon>
        <taxon>Marchantiopsida</taxon>
        <taxon>Marchantiidae</taxon>
        <taxon>Marchantiales</taxon>
        <taxon>Ricciaceae</taxon>
        <taxon>Riccia</taxon>
    </lineage>
</organism>
<dbReference type="PANTHER" id="PTHR23077:SF9">
    <property type="entry name" value="PEROXISOMAL ATPASE PEX6"/>
    <property type="match status" value="1"/>
</dbReference>
<proteinExistence type="inferred from homology"/>
<keyword evidence="4" id="KW-0547">Nucleotide-binding</keyword>
<evidence type="ECO:0000256" key="9">
    <source>
        <dbReference type="ARBA" id="ARBA00034920"/>
    </source>
</evidence>
<dbReference type="Gene3D" id="1.10.8.60">
    <property type="match status" value="1"/>
</dbReference>
<dbReference type="InterPro" id="IPR003960">
    <property type="entry name" value="ATPase_AAA_CS"/>
</dbReference>
<keyword evidence="5" id="KW-0378">Hydrolase</keyword>
<dbReference type="Pfam" id="PF00004">
    <property type="entry name" value="AAA"/>
    <property type="match status" value="2"/>
</dbReference>
<feature type="compositionally biased region" description="Basic and acidic residues" evidence="11">
    <location>
        <begin position="674"/>
        <end position="684"/>
    </location>
</feature>
<feature type="domain" description="AAA+ ATPase" evidence="12">
    <location>
        <begin position="782"/>
        <end position="921"/>
    </location>
</feature>
<dbReference type="GO" id="GO:0016020">
    <property type="term" value="C:membrane"/>
    <property type="evidence" value="ECO:0007669"/>
    <property type="project" value="UniProtKB-SubCell"/>
</dbReference>
<dbReference type="AlphaFoldDB" id="A0ABD1YZV2"/>
<feature type="domain" description="AAA+ ATPase" evidence="12">
    <location>
        <begin position="432"/>
        <end position="612"/>
    </location>
</feature>
<accession>A0ABD1YZV2</accession>
<evidence type="ECO:0000256" key="4">
    <source>
        <dbReference type="ARBA" id="ARBA00022741"/>
    </source>
</evidence>
<keyword evidence="6" id="KW-0067">ATP-binding</keyword>
<feature type="region of interest" description="Disordered" evidence="11">
    <location>
        <begin position="213"/>
        <end position="233"/>
    </location>
</feature>
<dbReference type="InterPro" id="IPR003959">
    <property type="entry name" value="ATPase_AAA_core"/>
</dbReference>
<dbReference type="GO" id="GO:0005524">
    <property type="term" value="F:ATP binding"/>
    <property type="evidence" value="ECO:0007669"/>
    <property type="project" value="UniProtKB-KW"/>
</dbReference>
<comment type="similarity">
    <text evidence="2">Belongs to the AAA ATPase family.</text>
</comment>
<evidence type="ECO:0000313" key="13">
    <source>
        <dbReference type="EMBL" id="KAL2636281.1"/>
    </source>
</evidence>
<dbReference type="CDD" id="cd19527">
    <property type="entry name" value="RecA-like_PEX6_r2"/>
    <property type="match status" value="1"/>
</dbReference>
<sequence>MPFRRRRNPLVLVGTAAAVDNVLSKRSSIAGHEKEQEIRRGLLDSTEAPRIALAAGLLLWNGRNPSVERHSVNKDELSAVTKLLERRGGGNETAAFDELTTLGVSASLLRRLSLSSGAWVLVKETSTNMARPARVLVLDPPGDYGLAQEQSGEGSLEEDSKFSVAEGFPVYNLISGRNPQVDDGVVYLSPVLAYNLGIHVSWIEFLTSPESSQTDAGKEVQEGAGRSTERRGHADLHSLSYSVTISPFILVLEEALSENKGIDNENLAGSRASRQQKVKYASHMRIGVVRVPSESLFHPPARGRQAEIDRSLQEFFKVPRFLAKGDIFSVELGDGHGPVDGHLALYSTSTNTESSRGHLYFKVLALEPSSEPFLCVSHSHTALVLGGSSAAQVPPLARSNRLHNVFLRTPAVRQLAHLLAPCLHPGATKLPLRVAVLVHGPTGSGKQTAVRLASEDLGVHVVPFNCYDFVGATEGKTSGALVEAFKTAKRYSPSVLLLRRFEALAKSSSGSSPGDQQGSASRITSVLKSCVHDHLPSSIEEEGSNTSPWTEEEGCLDVISEEYISAPTKSAGTKNGTREGLVLVVASCESAENLPPSFRRCFTHEVAVEMPNEDQRLALLHYYLGIEDDRDTSLGASVKLIASQTSGLTPRDLRSIAADTGAAALTRSIQDGTSADKEITRPKSDSGPSLESKDESGFSGESYPSNGDKGSDMRELVQLTSKDLETVLERVKLRTASAIGTPKVPNVKWEDVGGLEDVKKAILDTVQLPLQHRELFASGLRQRSGVLLYGPPGTGKTLLAKAVATECSLNFLSVKGPELINMYIGESEKNVREIFHKARAARPCVVFFDELDALAPARGASGDSGGVMDRVVSQLLAEIDGVSDNSQDLFIIGASNRPDLIDPALLRPGRFDKLLYVGVSADTSYRERVLQALTRKFILDKNVSLRSLGDRCPENYTGADMYALCADAWHQAVKREVSRNEGRGQENGSEDFTEKVVVKQEDFLKAMRDLTPSLSKAELERYNRLRLQFEGQGQRHGRAELLSNDQNC</sequence>
<evidence type="ECO:0000313" key="14">
    <source>
        <dbReference type="Proteomes" id="UP001605036"/>
    </source>
</evidence>
<evidence type="ECO:0000256" key="3">
    <source>
        <dbReference type="ARBA" id="ARBA00022593"/>
    </source>
</evidence>
<dbReference type="InterPro" id="IPR050168">
    <property type="entry name" value="AAA_ATPase_domain"/>
</dbReference>
<dbReference type="InterPro" id="IPR003593">
    <property type="entry name" value="AAA+_ATPase"/>
</dbReference>
<feature type="region of interest" description="Disordered" evidence="11">
    <location>
        <begin position="667"/>
        <end position="712"/>
    </location>
</feature>
<dbReference type="InterPro" id="IPR047533">
    <property type="entry name" value="RecA-like_PEX6_r2"/>
</dbReference>
<dbReference type="SMART" id="SM00382">
    <property type="entry name" value="AAA"/>
    <property type="match status" value="2"/>
</dbReference>
<comment type="caution">
    <text evidence="13">The sequence shown here is derived from an EMBL/GenBank/DDBJ whole genome shotgun (WGS) entry which is preliminary data.</text>
</comment>
<evidence type="ECO:0000259" key="12">
    <source>
        <dbReference type="SMART" id="SM00382"/>
    </source>
</evidence>
<evidence type="ECO:0000256" key="11">
    <source>
        <dbReference type="SAM" id="MobiDB-lite"/>
    </source>
</evidence>
<evidence type="ECO:0000256" key="7">
    <source>
        <dbReference type="ARBA" id="ARBA00023136"/>
    </source>
</evidence>
<name>A0ABD1YZV2_9MARC</name>